<evidence type="ECO:0000313" key="4">
    <source>
        <dbReference type="Proteomes" id="UP001642260"/>
    </source>
</evidence>
<keyword evidence="2" id="KW-0677">Repeat</keyword>
<gene>
    <name evidence="3" type="ORF">ERUC_LOCUS28994</name>
</gene>
<protein>
    <submittedName>
        <fullName evidence="3">Uncharacterized protein</fullName>
    </submittedName>
</protein>
<dbReference type="Proteomes" id="UP001642260">
    <property type="component" value="Unassembled WGS sequence"/>
</dbReference>
<dbReference type="EMBL" id="CAKOAT010355154">
    <property type="protein sequence ID" value="CAH8363238.1"/>
    <property type="molecule type" value="Genomic_DNA"/>
</dbReference>
<name>A0ABC8KWR2_ERUVS</name>
<dbReference type="InterPro" id="IPR011713">
    <property type="entry name" value="Leu-rich_rpt_3"/>
</dbReference>
<dbReference type="InterPro" id="IPR044974">
    <property type="entry name" value="Disease_R_plants"/>
</dbReference>
<comment type="caution">
    <text evidence="3">The sequence shown here is derived from an EMBL/GenBank/DDBJ whole genome shotgun (WGS) entry which is preliminary data.</text>
</comment>
<evidence type="ECO:0000313" key="3">
    <source>
        <dbReference type="EMBL" id="CAH8363238.1"/>
    </source>
</evidence>
<dbReference type="AlphaFoldDB" id="A0ABC8KWR2"/>
<keyword evidence="4" id="KW-1185">Reference proteome</keyword>
<keyword evidence="1" id="KW-0433">Leucine-rich repeat</keyword>
<dbReference type="Pfam" id="PF07725">
    <property type="entry name" value="LRR_3"/>
    <property type="match status" value="1"/>
</dbReference>
<dbReference type="PANTHER" id="PTHR11017">
    <property type="entry name" value="LEUCINE-RICH REPEAT-CONTAINING PROTEIN"/>
    <property type="match status" value="1"/>
</dbReference>
<sequence>MNRPQAEFRQLCLDIVEQLCGLPLALRVIGASLYGREIPSWEDKLCILKNSLDKSISVALKKIEVESILLNMGEETRLYVNPETFKRMRKLKFLKIHSNSTAAGGSKVCIVDDFDYLPPLRYLHWEAYTLKSLPTKFETNVLVELNLPDSSVETLWNGSQLIFF</sequence>
<proteinExistence type="predicted"/>
<accession>A0ABC8KWR2</accession>
<reference evidence="3 4" key="1">
    <citation type="submission" date="2022-03" db="EMBL/GenBank/DDBJ databases">
        <authorList>
            <person name="Macdonald S."/>
            <person name="Ahmed S."/>
            <person name="Newling K."/>
        </authorList>
    </citation>
    <scope>NUCLEOTIDE SEQUENCE [LARGE SCALE GENOMIC DNA]</scope>
</reference>
<dbReference type="PANTHER" id="PTHR11017:SF483">
    <property type="entry name" value="TIR DOMAIN-CONTAINING PROTEIN"/>
    <property type="match status" value="1"/>
</dbReference>
<organism evidence="3 4">
    <name type="scientific">Eruca vesicaria subsp. sativa</name>
    <name type="common">Garden rocket</name>
    <name type="synonym">Eruca sativa</name>
    <dbReference type="NCBI Taxonomy" id="29727"/>
    <lineage>
        <taxon>Eukaryota</taxon>
        <taxon>Viridiplantae</taxon>
        <taxon>Streptophyta</taxon>
        <taxon>Embryophyta</taxon>
        <taxon>Tracheophyta</taxon>
        <taxon>Spermatophyta</taxon>
        <taxon>Magnoliopsida</taxon>
        <taxon>eudicotyledons</taxon>
        <taxon>Gunneridae</taxon>
        <taxon>Pentapetalae</taxon>
        <taxon>rosids</taxon>
        <taxon>malvids</taxon>
        <taxon>Brassicales</taxon>
        <taxon>Brassicaceae</taxon>
        <taxon>Brassiceae</taxon>
        <taxon>Eruca</taxon>
    </lineage>
</organism>
<dbReference type="InterPro" id="IPR042197">
    <property type="entry name" value="Apaf_helical"/>
</dbReference>
<evidence type="ECO:0000256" key="2">
    <source>
        <dbReference type="ARBA" id="ARBA00022737"/>
    </source>
</evidence>
<evidence type="ECO:0000256" key="1">
    <source>
        <dbReference type="ARBA" id="ARBA00022614"/>
    </source>
</evidence>
<dbReference type="Gene3D" id="1.10.8.430">
    <property type="entry name" value="Helical domain of apoptotic protease-activating factors"/>
    <property type="match status" value="1"/>
</dbReference>